<accession>A0A556VW51</accession>
<evidence type="ECO:0000313" key="1">
    <source>
        <dbReference type="EMBL" id="TUA53249.1"/>
    </source>
</evidence>
<gene>
    <name evidence="1" type="ORF">Baya_16636</name>
</gene>
<comment type="caution">
    <text evidence="1">The sequence shown here is derived from an EMBL/GenBank/DDBJ whole genome shotgun (WGS) entry which is preliminary data.</text>
</comment>
<keyword evidence="2" id="KW-1185">Reference proteome</keyword>
<name>A0A556VW51_BAGYA</name>
<dbReference type="InterPro" id="IPR016187">
    <property type="entry name" value="CTDL_fold"/>
</dbReference>
<dbReference type="AlphaFoldDB" id="A0A556VW51"/>
<sequence length="92" mass="10200">MSGQPDNVGTSDCGYLDNSLVADAVCSDIMPFFCYTSTQDLNDGVISETFSEEAEHVVWKIATTKQTMQLRFTLDKEFKVAAPNGTDCFVRF</sequence>
<proteinExistence type="predicted"/>
<reference evidence="1 2" key="1">
    <citation type="journal article" date="2019" name="Genome Biol. Evol.">
        <title>Whole-Genome Sequencing of the Giant Devil Catfish, Bagarius yarrelli.</title>
        <authorList>
            <person name="Jiang W."/>
            <person name="Lv Y."/>
            <person name="Cheng L."/>
            <person name="Yang K."/>
            <person name="Chao B."/>
            <person name="Wang X."/>
            <person name="Li Y."/>
            <person name="Pan X."/>
            <person name="You X."/>
            <person name="Zhang Y."/>
            <person name="Yang J."/>
            <person name="Li J."/>
            <person name="Zhang X."/>
            <person name="Liu S."/>
            <person name="Sun C."/>
            <person name="Yang J."/>
            <person name="Shi Q."/>
        </authorList>
    </citation>
    <scope>NUCLEOTIDE SEQUENCE [LARGE SCALE GENOMIC DNA]</scope>
    <source>
        <strain evidence="1">JWS20170419001</strain>
        <tissue evidence="1">Muscle</tissue>
    </source>
</reference>
<organism evidence="1 2">
    <name type="scientific">Bagarius yarrelli</name>
    <name type="common">Goonch</name>
    <name type="synonym">Bagrus yarrelli</name>
    <dbReference type="NCBI Taxonomy" id="175774"/>
    <lineage>
        <taxon>Eukaryota</taxon>
        <taxon>Metazoa</taxon>
        <taxon>Chordata</taxon>
        <taxon>Craniata</taxon>
        <taxon>Vertebrata</taxon>
        <taxon>Euteleostomi</taxon>
        <taxon>Actinopterygii</taxon>
        <taxon>Neopterygii</taxon>
        <taxon>Teleostei</taxon>
        <taxon>Ostariophysi</taxon>
        <taxon>Siluriformes</taxon>
        <taxon>Sisoridae</taxon>
        <taxon>Sisorinae</taxon>
        <taxon>Bagarius</taxon>
    </lineage>
</organism>
<evidence type="ECO:0000313" key="2">
    <source>
        <dbReference type="Proteomes" id="UP000319801"/>
    </source>
</evidence>
<dbReference type="EMBL" id="VCAZ01000327">
    <property type="protein sequence ID" value="TUA53249.1"/>
    <property type="molecule type" value="Genomic_DNA"/>
</dbReference>
<dbReference type="OrthoDB" id="6369810at2759"/>
<protein>
    <submittedName>
        <fullName evidence="1">Uncharacterized protein</fullName>
    </submittedName>
</protein>
<dbReference type="Proteomes" id="UP000319801">
    <property type="component" value="Unassembled WGS sequence"/>
</dbReference>
<dbReference type="SUPFAM" id="SSF56436">
    <property type="entry name" value="C-type lectin-like"/>
    <property type="match status" value="1"/>
</dbReference>